<reference evidence="3" key="1">
    <citation type="submission" date="2020-10" db="EMBL/GenBank/DDBJ databases">
        <authorList>
            <person name="Gilroy R."/>
        </authorList>
    </citation>
    <scope>NUCLEOTIDE SEQUENCE</scope>
    <source>
        <strain evidence="3">13766</strain>
    </source>
</reference>
<dbReference type="InterPro" id="IPR036890">
    <property type="entry name" value="HATPase_C_sf"/>
</dbReference>
<organism evidence="3 4">
    <name type="scientific">Candidatus Alectryocaccomicrobium excrementavium</name>
    <dbReference type="NCBI Taxonomy" id="2840668"/>
    <lineage>
        <taxon>Bacteria</taxon>
        <taxon>Bacillati</taxon>
        <taxon>Bacillota</taxon>
        <taxon>Clostridia</taxon>
        <taxon>Candidatus Alectryocaccomicrobium</taxon>
    </lineage>
</organism>
<feature type="domain" description="Sensor histidine kinase NatK-like C-terminal" evidence="2">
    <location>
        <begin position="322"/>
        <end position="417"/>
    </location>
</feature>
<feature type="transmembrane region" description="Helical" evidence="1">
    <location>
        <begin position="6"/>
        <end position="25"/>
    </location>
</feature>
<dbReference type="SUPFAM" id="SSF55874">
    <property type="entry name" value="ATPase domain of HSP90 chaperone/DNA topoisomerase II/histidine kinase"/>
    <property type="match status" value="1"/>
</dbReference>
<keyword evidence="3" id="KW-0808">Transferase</keyword>
<feature type="transmembrane region" description="Helical" evidence="1">
    <location>
        <begin position="155"/>
        <end position="174"/>
    </location>
</feature>
<keyword evidence="3" id="KW-0418">Kinase</keyword>
<keyword evidence="1" id="KW-0812">Transmembrane</keyword>
<dbReference type="Gene3D" id="3.30.565.10">
    <property type="entry name" value="Histidine kinase-like ATPase, C-terminal domain"/>
    <property type="match status" value="1"/>
</dbReference>
<protein>
    <submittedName>
        <fullName evidence="3">Sensor histidine kinase</fullName>
    </submittedName>
</protein>
<evidence type="ECO:0000259" key="2">
    <source>
        <dbReference type="Pfam" id="PF14501"/>
    </source>
</evidence>
<feature type="transmembrane region" description="Helical" evidence="1">
    <location>
        <begin position="90"/>
        <end position="111"/>
    </location>
</feature>
<dbReference type="CDD" id="cd16935">
    <property type="entry name" value="HATPase_AgrC-ComD-like"/>
    <property type="match status" value="1"/>
</dbReference>
<evidence type="ECO:0000256" key="1">
    <source>
        <dbReference type="SAM" id="Phobius"/>
    </source>
</evidence>
<sequence>MTDGILFLSAFATSAARMAACLAILRGLSPRQCPKRWLAAAIAGGAAASALLCALRAPDLFHWALEALSIAACGHCGWKASLRISLCVGIFYEIAVSLWQFLLGAWLGAAFCNPAFLRAGTMEGQAAIWLLHAPLCALPLYLAKRPDAARKTLPRLASAAIVVGFLAVVSLSGQKALALPKDILDMWTMLSILLIMAFLFLRLRRQYDTEKEVARLKSERAELLEREYAALNHAYAANAKLFHDTQNHLGALRQLLLHGRPAEALAYLDTLQAPVREIASDARTGDETLDYLIGSKAAAAQARGIAYQAQVEFPRRTNLRGADLCAIVGNLLDNAIEAAGQVPEPERRFVHLTIRRIHQMLVIKVENRFAAAPMEENGALKTTKTAGGLHGWGLKSAQAAAEKYDGTLQTSFTGDVFCSVATLSFQGVPESPPPQKGNS</sequence>
<feature type="transmembrane region" description="Helical" evidence="1">
    <location>
        <begin position="186"/>
        <end position="203"/>
    </location>
</feature>
<dbReference type="AlphaFoldDB" id="A0A9D1G2L4"/>
<dbReference type="PANTHER" id="PTHR40448:SF1">
    <property type="entry name" value="TWO-COMPONENT SENSOR HISTIDINE KINASE"/>
    <property type="match status" value="1"/>
</dbReference>
<keyword evidence="1" id="KW-0472">Membrane</keyword>
<dbReference type="GO" id="GO:0042802">
    <property type="term" value="F:identical protein binding"/>
    <property type="evidence" value="ECO:0007669"/>
    <property type="project" value="TreeGrafter"/>
</dbReference>
<name>A0A9D1G2L4_9FIRM</name>
<dbReference type="InterPro" id="IPR032834">
    <property type="entry name" value="NatK-like_C"/>
</dbReference>
<comment type="caution">
    <text evidence="3">The sequence shown here is derived from an EMBL/GenBank/DDBJ whole genome shotgun (WGS) entry which is preliminary data.</text>
</comment>
<evidence type="ECO:0000313" key="4">
    <source>
        <dbReference type="Proteomes" id="UP000824140"/>
    </source>
</evidence>
<evidence type="ECO:0000313" key="3">
    <source>
        <dbReference type="EMBL" id="HIS93862.1"/>
    </source>
</evidence>
<dbReference type="GO" id="GO:0016301">
    <property type="term" value="F:kinase activity"/>
    <property type="evidence" value="ECO:0007669"/>
    <property type="project" value="UniProtKB-KW"/>
</dbReference>
<dbReference type="PANTHER" id="PTHR40448">
    <property type="entry name" value="TWO-COMPONENT SENSOR HISTIDINE KINASE"/>
    <property type="match status" value="1"/>
</dbReference>
<dbReference type="EMBL" id="DVJN01000239">
    <property type="protein sequence ID" value="HIS93862.1"/>
    <property type="molecule type" value="Genomic_DNA"/>
</dbReference>
<feature type="transmembrane region" description="Helical" evidence="1">
    <location>
        <begin position="126"/>
        <end position="143"/>
    </location>
</feature>
<dbReference type="Proteomes" id="UP000824140">
    <property type="component" value="Unassembled WGS sequence"/>
</dbReference>
<gene>
    <name evidence="3" type="ORF">IAA84_12675</name>
</gene>
<keyword evidence="1" id="KW-1133">Transmembrane helix</keyword>
<reference evidence="3" key="2">
    <citation type="journal article" date="2021" name="PeerJ">
        <title>Extensive microbial diversity within the chicken gut microbiome revealed by metagenomics and culture.</title>
        <authorList>
            <person name="Gilroy R."/>
            <person name="Ravi A."/>
            <person name="Getino M."/>
            <person name="Pursley I."/>
            <person name="Horton D.L."/>
            <person name="Alikhan N.F."/>
            <person name="Baker D."/>
            <person name="Gharbi K."/>
            <person name="Hall N."/>
            <person name="Watson M."/>
            <person name="Adriaenssens E.M."/>
            <person name="Foster-Nyarko E."/>
            <person name="Jarju S."/>
            <person name="Secka A."/>
            <person name="Antonio M."/>
            <person name="Oren A."/>
            <person name="Chaudhuri R.R."/>
            <person name="La Ragione R."/>
            <person name="Hildebrand F."/>
            <person name="Pallen M.J."/>
        </authorList>
    </citation>
    <scope>NUCLEOTIDE SEQUENCE</scope>
    <source>
        <strain evidence="3">13766</strain>
    </source>
</reference>
<feature type="transmembrane region" description="Helical" evidence="1">
    <location>
        <begin position="37"/>
        <end position="54"/>
    </location>
</feature>
<accession>A0A9D1G2L4</accession>
<proteinExistence type="predicted"/>
<dbReference type="Pfam" id="PF14501">
    <property type="entry name" value="HATPase_c_5"/>
    <property type="match status" value="1"/>
</dbReference>